<protein>
    <submittedName>
        <fullName evidence="1">Uncharacterized protein</fullName>
    </submittedName>
</protein>
<comment type="caution">
    <text evidence="1">The sequence shown here is derived from an EMBL/GenBank/DDBJ whole genome shotgun (WGS) entry which is preliminary data.</text>
</comment>
<proteinExistence type="predicted"/>
<evidence type="ECO:0000313" key="2">
    <source>
        <dbReference type="Proteomes" id="UP000692954"/>
    </source>
</evidence>
<dbReference type="Proteomes" id="UP000692954">
    <property type="component" value="Unassembled WGS sequence"/>
</dbReference>
<dbReference type="AlphaFoldDB" id="A0A8S1LVW0"/>
<dbReference type="EMBL" id="CAJJDN010000025">
    <property type="protein sequence ID" value="CAD8068946.1"/>
    <property type="molecule type" value="Genomic_DNA"/>
</dbReference>
<organism evidence="1 2">
    <name type="scientific">Paramecium sonneborni</name>
    <dbReference type="NCBI Taxonomy" id="65129"/>
    <lineage>
        <taxon>Eukaryota</taxon>
        <taxon>Sar</taxon>
        <taxon>Alveolata</taxon>
        <taxon>Ciliophora</taxon>
        <taxon>Intramacronucleata</taxon>
        <taxon>Oligohymenophorea</taxon>
        <taxon>Peniculida</taxon>
        <taxon>Parameciidae</taxon>
        <taxon>Paramecium</taxon>
    </lineage>
</organism>
<reference evidence="1" key="1">
    <citation type="submission" date="2021-01" db="EMBL/GenBank/DDBJ databases">
        <authorList>
            <consortium name="Genoscope - CEA"/>
            <person name="William W."/>
        </authorList>
    </citation>
    <scope>NUCLEOTIDE SEQUENCE</scope>
</reference>
<accession>A0A8S1LVW0</accession>
<keyword evidence="2" id="KW-1185">Reference proteome</keyword>
<sequence>MQTLMEQQHPQPRFLRYGLNGSYSVTKEEKQSHLNLLNFNSQNLVEVIEEQNFNLLPSIEFQIQFEQSDVEFKIEEITQTTIKVARVDYIKFNVLLVTDQSLWSSPISSQSQFSGPFVNRSSSPYSAQIVFSHLQELTNNANIPIIAIRGLPAESSRNFTFTYHSVTLDINLSFKQTCKYLIILLSLQKKISKINFQCAEENLALFKIFIIQVNYYIFQKLHKMRCLKNFIQNKNLMNCVFWGFN</sequence>
<name>A0A8S1LVW0_9CILI</name>
<gene>
    <name evidence="1" type="ORF">PSON_ATCC_30995.1.T0250001</name>
</gene>
<evidence type="ECO:0000313" key="1">
    <source>
        <dbReference type="EMBL" id="CAD8068946.1"/>
    </source>
</evidence>